<keyword evidence="8" id="KW-0238">DNA-binding</keyword>
<feature type="domain" description="C2H2-type" evidence="13">
    <location>
        <begin position="136"/>
        <end position="163"/>
    </location>
</feature>
<dbReference type="OrthoDB" id="3437960at2759"/>
<evidence type="ECO:0000256" key="11">
    <source>
        <dbReference type="PROSITE-ProRule" id="PRU00042"/>
    </source>
</evidence>
<feature type="region of interest" description="Disordered" evidence="12">
    <location>
        <begin position="102"/>
        <end position="125"/>
    </location>
</feature>
<keyword evidence="10" id="KW-0539">Nucleus</keyword>
<dbReference type="Proteomes" id="UP000515156">
    <property type="component" value="Chromosome 3"/>
</dbReference>
<dbReference type="PROSITE" id="PS00028">
    <property type="entry name" value="ZINC_FINGER_C2H2_1"/>
    <property type="match status" value="6"/>
</dbReference>
<dbReference type="FunFam" id="3.30.160.60:FF:000739">
    <property type="entry name" value="Zgc:171418 protein"/>
    <property type="match status" value="2"/>
</dbReference>
<evidence type="ECO:0000256" key="1">
    <source>
        <dbReference type="ARBA" id="ARBA00004123"/>
    </source>
</evidence>
<dbReference type="PANTHER" id="PTHR24381">
    <property type="entry name" value="ZINC FINGER PROTEIN"/>
    <property type="match status" value="1"/>
</dbReference>
<evidence type="ECO:0000256" key="4">
    <source>
        <dbReference type="ARBA" id="ARBA00022737"/>
    </source>
</evidence>
<evidence type="ECO:0000256" key="8">
    <source>
        <dbReference type="ARBA" id="ARBA00023125"/>
    </source>
</evidence>
<feature type="domain" description="C2H2-type" evidence="13">
    <location>
        <begin position="280"/>
        <end position="302"/>
    </location>
</feature>
<keyword evidence="5 11" id="KW-0863">Zinc-finger</keyword>
<dbReference type="AlphaFoldDB" id="A0A6P7XAW8"/>
<keyword evidence="9" id="KW-0804">Transcription</keyword>
<proteinExistence type="inferred from homology"/>
<comment type="subcellular location">
    <subcellularLocation>
        <location evidence="1">Nucleus</location>
    </subcellularLocation>
</comment>
<dbReference type="Gene3D" id="3.30.160.60">
    <property type="entry name" value="Classic Zinc Finger"/>
    <property type="match status" value="5"/>
</dbReference>
<evidence type="ECO:0000256" key="6">
    <source>
        <dbReference type="ARBA" id="ARBA00022833"/>
    </source>
</evidence>
<dbReference type="InterPro" id="IPR013087">
    <property type="entry name" value="Znf_C2H2_type"/>
</dbReference>
<keyword evidence="4" id="KW-0677">Repeat</keyword>
<evidence type="ECO:0000313" key="15">
    <source>
        <dbReference type="RefSeq" id="XP_030050451.1"/>
    </source>
</evidence>
<feature type="domain" description="C2H2-type" evidence="13">
    <location>
        <begin position="252"/>
        <end position="279"/>
    </location>
</feature>
<evidence type="ECO:0000256" key="3">
    <source>
        <dbReference type="ARBA" id="ARBA00022723"/>
    </source>
</evidence>
<dbReference type="GO" id="GO:0008270">
    <property type="term" value="F:zinc ion binding"/>
    <property type="evidence" value="ECO:0007669"/>
    <property type="project" value="UniProtKB-KW"/>
</dbReference>
<feature type="domain" description="C2H2-type" evidence="13">
    <location>
        <begin position="168"/>
        <end position="195"/>
    </location>
</feature>
<dbReference type="SUPFAM" id="SSF57667">
    <property type="entry name" value="beta-beta-alpha zinc fingers"/>
    <property type="match status" value="3"/>
</dbReference>
<feature type="domain" description="C2H2-type" evidence="13">
    <location>
        <begin position="196"/>
        <end position="223"/>
    </location>
</feature>
<dbReference type="RefSeq" id="XP_030050451.1">
    <property type="nucleotide sequence ID" value="XM_030194591.1"/>
</dbReference>
<evidence type="ECO:0000256" key="10">
    <source>
        <dbReference type="ARBA" id="ARBA00023242"/>
    </source>
</evidence>
<dbReference type="FunFam" id="3.30.160.60:FF:000770">
    <property type="entry name" value="zinc finger protein 16"/>
    <property type="match status" value="1"/>
</dbReference>
<reference evidence="15" key="1">
    <citation type="submission" date="2025-08" db="UniProtKB">
        <authorList>
            <consortium name="RefSeq"/>
        </authorList>
    </citation>
    <scope>IDENTIFICATION</scope>
</reference>
<gene>
    <name evidence="15" type="primary">LOC115464199</name>
</gene>
<keyword evidence="6" id="KW-0862">Zinc</keyword>
<dbReference type="GeneID" id="115464199"/>
<dbReference type="PANTHER" id="PTHR24381:SF436">
    <property type="entry name" value="ZINC FINGER PROTEIN 768"/>
    <property type="match status" value="1"/>
</dbReference>
<dbReference type="SMART" id="SM00355">
    <property type="entry name" value="ZnF_C2H2"/>
    <property type="match status" value="6"/>
</dbReference>
<keyword evidence="7" id="KW-0805">Transcription regulation</keyword>
<evidence type="ECO:0000256" key="9">
    <source>
        <dbReference type="ARBA" id="ARBA00023163"/>
    </source>
</evidence>
<dbReference type="InterPro" id="IPR036236">
    <property type="entry name" value="Znf_C2H2_sf"/>
</dbReference>
<keyword evidence="14" id="KW-1185">Reference proteome</keyword>
<dbReference type="PROSITE" id="PS50157">
    <property type="entry name" value="ZINC_FINGER_C2H2_2"/>
    <property type="match status" value="6"/>
</dbReference>
<dbReference type="FunFam" id="3.30.160.60:FF:000358">
    <property type="entry name" value="zinc finger protein 24"/>
    <property type="match status" value="1"/>
</dbReference>
<protein>
    <submittedName>
        <fullName evidence="15">Oocyte zinc finger protein XlCOF6.1-like</fullName>
    </submittedName>
</protein>
<dbReference type="KEGG" id="muo:115464199"/>
<evidence type="ECO:0000256" key="5">
    <source>
        <dbReference type="ARBA" id="ARBA00022771"/>
    </source>
</evidence>
<evidence type="ECO:0000256" key="12">
    <source>
        <dbReference type="SAM" id="MobiDB-lite"/>
    </source>
</evidence>
<keyword evidence="3" id="KW-0479">Metal-binding</keyword>
<evidence type="ECO:0000259" key="13">
    <source>
        <dbReference type="PROSITE" id="PS50157"/>
    </source>
</evidence>
<dbReference type="InParanoid" id="A0A6P7XAW8"/>
<comment type="similarity">
    <text evidence="2">Belongs to the krueppel C2H2-type zinc-finger protein family.</text>
</comment>
<feature type="compositionally biased region" description="Basic and acidic residues" evidence="12">
    <location>
        <begin position="105"/>
        <end position="119"/>
    </location>
</feature>
<organism evidence="14 15">
    <name type="scientific">Microcaecilia unicolor</name>
    <dbReference type="NCBI Taxonomy" id="1415580"/>
    <lineage>
        <taxon>Eukaryota</taxon>
        <taxon>Metazoa</taxon>
        <taxon>Chordata</taxon>
        <taxon>Craniata</taxon>
        <taxon>Vertebrata</taxon>
        <taxon>Euteleostomi</taxon>
        <taxon>Amphibia</taxon>
        <taxon>Gymnophiona</taxon>
        <taxon>Siphonopidae</taxon>
        <taxon>Microcaecilia</taxon>
    </lineage>
</organism>
<sequence>MNDPTMSLPVVTSVFSLSIKQEEDLPFLDNPESETSELINLPVTGSPNVKPEILIRFKEQGFSTEPQELEERGNLPNADTCEQLYETDEGFRNNSKTMRLCSSQQREEWKHKDPSKDSPDPSADYIGDTANQDKLLNCSECDKCLGHEGKIQQHKTAHAGNCPRNKPFKCSECDKCFSRKAKLQQHKMTHTGHKPFKCSECDKYFRWKQSLQRHEITHTLEKPFICSQCNKCFNQKGNLQRHKMTHTGVKPFKCFQCDKCFSQKSKMLQHTMIHTGLKPFKCFECNKCFSQKSKLQRHKMTHVKWAGTA</sequence>
<dbReference type="GO" id="GO:0005634">
    <property type="term" value="C:nucleus"/>
    <property type="evidence" value="ECO:0007669"/>
    <property type="project" value="UniProtKB-SubCell"/>
</dbReference>
<evidence type="ECO:0000313" key="14">
    <source>
        <dbReference type="Proteomes" id="UP000515156"/>
    </source>
</evidence>
<accession>A0A6P7XAW8</accession>
<dbReference type="GO" id="GO:0000981">
    <property type="term" value="F:DNA-binding transcription factor activity, RNA polymerase II-specific"/>
    <property type="evidence" value="ECO:0007669"/>
    <property type="project" value="TreeGrafter"/>
</dbReference>
<dbReference type="GO" id="GO:0000977">
    <property type="term" value="F:RNA polymerase II transcription regulatory region sequence-specific DNA binding"/>
    <property type="evidence" value="ECO:0007669"/>
    <property type="project" value="TreeGrafter"/>
</dbReference>
<dbReference type="Pfam" id="PF00096">
    <property type="entry name" value="zf-C2H2"/>
    <property type="match status" value="5"/>
</dbReference>
<evidence type="ECO:0000256" key="7">
    <source>
        <dbReference type="ARBA" id="ARBA00023015"/>
    </source>
</evidence>
<dbReference type="FunFam" id="3.30.160.60:FF:000624">
    <property type="entry name" value="zinc finger protein 697"/>
    <property type="match status" value="1"/>
</dbReference>
<evidence type="ECO:0000256" key="2">
    <source>
        <dbReference type="ARBA" id="ARBA00006991"/>
    </source>
</evidence>
<name>A0A6P7XAW8_9AMPH</name>
<feature type="domain" description="C2H2-type" evidence="13">
    <location>
        <begin position="224"/>
        <end position="251"/>
    </location>
</feature>